<dbReference type="GO" id="GO:0034599">
    <property type="term" value="P:cellular response to oxidative stress"/>
    <property type="evidence" value="ECO:0007669"/>
    <property type="project" value="TreeGrafter"/>
</dbReference>
<dbReference type="PROSITE" id="PS00195">
    <property type="entry name" value="GLUTAREDOXIN_1"/>
    <property type="match status" value="1"/>
</dbReference>
<evidence type="ECO:0000256" key="1">
    <source>
        <dbReference type="ARBA" id="ARBA00007787"/>
    </source>
</evidence>
<dbReference type="EMBL" id="SHAG01000010">
    <property type="protein sequence ID" value="RZO76579.1"/>
    <property type="molecule type" value="Genomic_DNA"/>
</dbReference>
<comment type="function">
    <text evidence="6">Has a glutathione-disulfide oxidoreductase activity in the presence of NADPH and glutathione reductase. Reduces low molecular weight disulfides and proteins.</text>
</comment>
<dbReference type="GO" id="GO:0045454">
    <property type="term" value="P:cell redox homeostasis"/>
    <property type="evidence" value="ECO:0007669"/>
    <property type="project" value="InterPro"/>
</dbReference>
<sequence>MNNRHKKVVIYSSAFCPFCVGAKRLLDNKCVQYKEISVDCDTGKRQEMIKRASRFTVPQIWVGDAHVGGYDELCLLDRAGDLDGLLMDAEGTLERE</sequence>
<dbReference type="GO" id="GO:0015038">
    <property type="term" value="F:glutathione disulfide oxidoreductase activity"/>
    <property type="evidence" value="ECO:0007669"/>
    <property type="project" value="UniProtKB-UniRule"/>
</dbReference>
<dbReference type="GO" id="GO:0005737">
    <property type="term" value="C:cytoplasm"/>
    <property type="evidence" value="ECO:0007669"/>
    <property type="project" value="TreeGrafter"/>
</dbReference>
<keyword evidence="5 6" id="KW-0676">Redox-active center</keyword>
<evidence type="ECO:0000256" key="2">
    <source>
        <dbReference type="ARBA" id="ARBA00022448"/>
    </source>
</evidence>
<evidence type="ECO:0000256" key="6">
    <source>
        <dbReference type="RuleBase" id="RU364065"/>
    </source>
</evidence>
<feature type="domain" description="Glutaredoxin" evidence="7">
    <location>
        <begin position="8"/>
        <end position="67"/>
    </location>
</feature>
<evidence type="ECO:0000313" key="9">
    <source>
        <dbReference type="Proteomes" id="UP000316199"/>
    </source>
</evidence>
<dbReference type="InterPro" id="IPR011767">
    <property type="entry name" value="GLR_AS"/>
</dbReference>
<organism evidence="8 9">
    <name type="scientific">OM182 bacterium</name>
    <dbReference type="NCBI Taxonomy" id="2510334"/>
    <lineage>
        <taxon>Bacteria</taxon>
        <taxon>Pseudomonadati</taxon>
        <taxon>Pseudomonadota</taxon>
        <taxon>Gammaproteobacteria</taxon>
        <taxon>OMG group</taxon>
        <taxon>OM182 clade</taxon>
    </lineage>
</organism>
<dbReference type="InterPro" id="IPR002109">
    <property type="entry name" value="Glutaredoxin"/>
</dbReference>
<dbReference type="PANTHER" id="PTHR45694">
    <property type="entry name" value="GLUTAREDOXIN 2"/>
    <property type="match status" value="1"/>
</dbReference>
<dbReference type="InterPro" id="IPR011900">
    <property type="entry name" value="GRX_bact"/>
</dbReference>
<accession>A0A520S298</accession>
<name>A0A520S298_9GAMM</name>
<protein>
    <recommendedName>
        <fullName evidence="6">Glutaredoxin</fullName>
    </recommendedName>
</protein>
<reference evidence="8 9" key="1">
    <citation type="submission" date="2019-02" db="EMBL/GenBank/DDBJ databases">
        <title>Prokaryotic population dynamics and viral predation in marine succession experiment using metagenomics: the confinement effect.</title>
        <authorList>
            <person name="Haro-Moreno J.M."/>
            <person name="Rodriguez-Valera F."/>
            <person name="Lopez-Perez M."/>
        </authorList>
    </citation>
    <scope>NUCLEOTIDE SEQUENCE [LARGE SCALE GENOMIC DNA]</scope>
    <source>
        <strain evidence="8">MED-G157</strain>
    </source>
</reference>
<dbReference type="InterPro" id="IPR014025">
    <property type="entry name" value="Glutaredoxin_subgr"/>
</dbReference>
<evidence type="ECO:0000256" key="4">
    <source>
        <dbReference type="ARBA" id="ARBA00023157"/>
    </source>
</evidence>
<dbReference type="SUPFAM" id="SSF52833">
    <property type="entry name" value="Thioredoxin-like"/>
    <property type="match status" value="1"/>
</dbReference>
<keyword evidence="2 6" id="KW-0813">Transport</keyword>
<dbReference type="Gene3D" id="3.40.30.10">
    <property type="entry name" value="Glutaredoxin"/>
    <property type="match status" value="1"/>
</dbReference>
<evidence type="ECO:0000256" key="3">
    <source>
        <dbReference type="ARBA" id="ARBA00022982"/>
    </source>
</evidence>
<gene>
    <name evidence="8" type="primary">grxC</name>
    <name evidence="8" type="ORF">EVA68_03975</name>
</gene>
<dbReference type="NCBIfam" id="TIGR02181">
    <property type="entry name" value="GRX_bact"/>
    <property type="match status" value="1"/>
</dbReference>
<dbReference type="PANTHER" id="PTHR45694:SF18">
    <property type="entry name" value="GLUTAREDOXIN-1-RELATED"/>
    <property type="match status" value="1"/>
</dbReference>
<keyword evidence="3 6" id="KW-0249">Electron transport</keyword>
<evidence type="ECO:0000259" key="7">
    <source>
        <dbReference type="Pfam" id="PF00462"/>
    </source>
</evidence>
<evidence type="ECO:0000313" key="8">
    <source>
        <dbReference type="EMBL" id="RZO76579.1"/>
    </source>
</evidence>
<evidence type="ECO:0000256" key="5">
    <source>
        <dbReference type="ARBA" id="ARBA00023284"/>
    </source>
</evidence>
<comment type="similarity">
    <text evidence="1 6">Belongs to the glutaredoxin family.</text>
</comment>
<dbReference type="CDD" id="cd03418">
    <property type="entry name" value="GRX_GRXb_1_3_like"/>
    <property type="match status" value="1"/>
</dbReference>
<dbReference type="Pfam" id="PF00462">
    <property type="entry name" value="Glutaredoxin"/>
    <property type="match status" value="1"/>
</dbReference>
<proteinExistence type="inferred from homology"/>
<dbReference type="Proteomes" id="UP000316199">
    <property type="component" value="Unassembled WGS sequence"/>
</dbReference>
<dbReference type="PRINTS" id="PR00160">
    <property type="entry name" value="GLUTAREDOXIN"/>
</dbReference>
<comment type="caution">
    <text evidence="8">The sequence shown here is derived from an EMBL/GenBank/DDBJ whole genome shotgun (WGS) entry which is preliminary data.</text>
</comment>
<dbReference type="InterPro" id="IPR036249">
    <property type="entry name" value="Thioredoxin-like_sf"/>
</dbReference>
<keyword evidence="6" id="KW-0963">Cytoplasm</keyword>
<keyword evidence="4" id="KW-1015">Disulfide bond</keyword>
<dbReference type="PROSITE" id="PS51354">
    <property type="entry name" value="GLUTAREDOXIN_2"/>
    <property type="match status" value="1"/>
</dbReference>
<dbReference type="AlphaFoldDB" id="A0A520S298"/>